<protein>
    <submittedName>
        <fullName evidence="6">CD63 antigen</fullName>
    </submittedName>
</protein>
<gene>
    <name evidence="6" type="ORF">BpHYR1_032068</name>
</gene>
<dbReference type="PANTHER" id="PTHR19282:SF544">
    <property type="entry name" value="TETRASPANIN"/>
    <property type="match status" value="1"/>
</dbReference>
<dbReference type="SUPFAM" id="SSF48652">
    <property type="entry name" value="Tetraspanin"/>
    <property type="match status" value="1"/>
</dbReference>
<dbReference type="STRING" id="10195.A0A3M7QFB5"/>
<evidence type="ECO:0000256" key="4">
    <source>
        <dbReference type="ARBA" id="ARBA00023136"/>
    </source>
</evidence>
<reference evidence="6 7" key="1">
    <citation type="journal article" date="2018" name="Sci. Rep.">
        <title>Genomic signatures of local adaptation to the degree of environmental predictability in rotifers.</title>
        <authorList>
            <person name="Franch-Gras L."/>
            <person name="Hahn C."/>
            <person name="Garcia-Roger E.M."/>
            <person name="Carmona M.J."/>
            <person name="Serra M."/>
            <person name="Gomez A."/>
        </authorList>
    </citation>
    <scope>NUCLEOTIDE SEQUENCE [LARGE SCALE GENOMIC DNA]</scope>
    <source>
        <strain evidence="6">HYR1</strain>
    </source>
</reference>
<dbReference type="AlphaFoldDB" id="A0A3M7QFB5"/>
<dbReference type="InterPro" id="IPR018499">
    <property type="entry name" value="Tetraspanin/Peripherin"/>
</dbReference>
<keyword evidence="7" id="KW-1185">Reference proteome</keyword>
<keyword evidence="3 5" id="KW-1133">Transmembrane helix</keyword>
<keyword evidence="4 5" id="KW-0472">Membrane</keyword>
<evidence type="ECO:0000313" key="6">
    <source>
        <dbReference type="EMBL" id="RNA09953.1"/>
    </source>
</evidence>
<feature type="transmembrane region" description="Helical" evidence="5">
    <location>
        <begin position="188"/>
        <end position="208"/>
    </location>
</feature>
<dbReference type="GO" id="GO:0005886">
    <property type="term" value="C:plasma membrane"/>
    <property type="evidence" value="ECO:0007669"/>
    <property type="project" value="TreeGrafter"/>
</dbReference>
<accession>A0A3M7QFB5</accession>
<feature type="transmembrane region" description="Helical" evidence="5">
    <location>
        <begin position="220"/>
        <end position="244"/>
    </location>
</feature>
<dbReference type="OrthoDB" id="10033535at2759"/>
<feature type="transmembrane region" description="Helical" evidence="5">
    <location>
        <begin position="148"/>
        <end position="168"/>
    </location>
</feature>
<dbReference type="CDD" id="cd03127">
    <property type="entry name" value="tetraspanin_LEL"/>
    <property type="match status" value="1"/>
</dbReference>
<comment type="caution">
    <text evidence="6">The sequence shown here is derived from an EMBL/GenBank/DDBJ whole genome shotgun (WGS) entry which is preliminary data.</text>
</comment>
<name>A0A3M7QFB5_BRAPC</name>
<proteinExistence type="predicted"/>
<dbReference type="Pfam" id="PF00335">
    <property type="entry name" value="Tetraspanin"/>
    <property type="match status" value="1"/>
</dbReference>
<dbReference type="PANTHER" id="PTHR19282">
    <property type="entry name" value="TETRASPANIN"/>
    <property type="match status" value="1"/>
</dbReference>
<evidence type="ECO:0000256" key="1">
    <source>
        <dbReference type="ARBA" id="ARBA00004141"/>
    </source>
</evidence>
<dbReference type="EMBL" id="REGN01006327">
    <property type="protein sequence ID" value="RNA09953.1"/>
    <property type="molecule type" value="Genomic_DNA"/>
</dbReference>
<dbReference type="InterPro" id="IPR008952">
    <property type="entry name" value="Tetraspanin_EC2_sf"/>
</dbReference>
<feature type="transmembrane region" description="Helical" evidence="5">
    <location>
        <begin position="328"/>
        <end position="354"/>
    </location>
</feature>
<evidence type="ECO:0000256" key="5">
    <source>
        <dbReference type="SAM" id="Phobius"/>
    </source>
</evidence>
<keyword evidence="2 5" id="KW-0812">Transmembrane</keyword>
<comment type="subcellular location">
    <subcellularLocation>
        <location evidence="1">Membrane</location>
        <topology evidence="1">Multi-pass membrane protein</topology>
    </subcellularLocation>
</comment>
<organism evidence="6 7">
    <name type="scientific">Brachionus plicatilis</name>
    <name type="common">Marine rotifer</name>
    <name type="synonym">Brachionus muelleri</name>
    <dbReference type="NCBI Taxonomy" id="10195"/>
    <lineage>
        <taxon>Eukaryota</taxon>
        <taxon>Metazoa</taxon>
        <taxon>Spiralia</taxon>
        <taxon>Gnathifera</taxon>
        <taxon>Rotifera</taxon>
        <taxon>Eurotatoria</taxon>
        <taxon>Monogononta</taxon>
        <taxon>Pseudotrocha</taxon>
        <taxon>Ploima</taxon>
        <taxon>Brachionidae</taxon>
        <taxon>Brachionus</taxon>
    </lineage>
</organism>
<evidence type="ECO:0000256" key="2">
    <source>
        <dbReference type="ARBA" id="ARBA00022692"/>
    </source>
</evidence>
<sequence length="369" mass="41075">MFSSSSPSLFKKNRAEFLPVWSRLTFQVYRLLCQFCSQIFPFFPIDLCPRAHRPHRSVSLSKVFLHIISRFGARLKQICFGVLKFLFNLVLINDAMVTEINNATSLNEAHLALNQFIIYLNKNNSRTRMQFKLSLKSSNENNSLGKKLIFKIHNFILISCSYIGLGSWLLDTVNDKPDIPAVKQNYTIVGGLILSAGLAGFFTALYGFAVSICQNVYSIFIYAVLVVILLLLGVAVGIVGLVYADTSGSQISEFMTKDLFSSNIQLVNEIQTEYKCCGLNGPIDWQELLLEDRIPQSCCEDKNNNCENGPFFQQGCVSSVSESMRLDLAISGGISIAIGLILLLGIILAGNAFIDVLQKNKSKGYENKL</sequence>
<dbReference type="Gene3D" id="1.10.1450.10">
    <property type="entry name" value="Tetraspanin"/>
    <property type="match status" value="1"/>
</dbReference>
<evidence type="ECO:0000256" key="3">
    <source>
        <dbReference type="ARBA" id="ARBA00022989"/>
    </source>
</evidence>
<dbReference type="Proteomes" id="UP000276133">
    <property type="component" value="Unassembled WGS sequence"/>
</dbReference>
<evidence type="ECO:0000313" key="7">
    <source>
        <dbReference type="Proteomes" id="UP000276133"/>
    </source>
</evidence>